<protein>
    <submittedName>
        <fullName evidence="2">Uncharacterized protein</fullName>
    </submittedName>
</protein>
<dbReference type="RefSeq" id="XP_020435801.1">
    <property type="nucleotide sequence ID" value="XM_020573729.1"/>
</dbReference>
<evidence type="ECO:0000313" key="3">
    <source>
        <dbReference type="Proteomes" id="UP000001396"/>
    </source>
</evidence>
<dbReference type="EMBL" id="ADBJ01000010">
    <property type="protein sequence ID" value="EFA83684.1"/>
    <property type="molecule type" value="Genomic_DNA"/>
</dbReference>
<dbReference type="Proteomes" id="UP000001396">
    <property type="component" value="Unassembled WGS sequence"/>
</dbReference>
<keyword evidence="3" id="KW-1185">Reference proteome</keyword>
<accession>D3B2Y6</accession>
<evidence type="ECO:0000313" key="2">
    <source>
        <dbReference type="EMBL" id="EFA83684.1"/>
    </source>
</evidence>
<sequence length="152" mass="18125">MNNTNDQKDEDLKEKSLEIKKKKELLKDDLVKYKLEIESEFKKYTQEFERRKQELINLKQNIQNSRSTHSSNENNNNNNNINNNNNNNNNNNLDNLVLLKDISTINSNLLENDKQFIDNVNKIDNKHLQLIKQQKEEEEDVKEDVKEQLNKL</sequence>
<reference evidence="2 3" key="1">
    <citation type="journal article" date="2011" name="Genome Res.">
        <title>Phylogeny-wide analysis of social amoeba genomes highlights ancient origins for complex intercellular communication.</title>
        <authorList>
            <person name="Heidel A.J."/>
            <person name="Lawal H.M."/>
            <person name="Felder M."/>
            <person name="Schilde C."/>
            <person name="Helps N.R."/>
            <person name="Tunggal B."/>
            <person name="Rivero F."/>
            <person name="John U."/>
            <person name="Schleicher M."/>
            <person name="Eichinger L."/>
            <person name="Platzer M."/>
            <person name="Noegel A.A."/>
            <person name="Schaap P."/>
            <person name="Gloeckner G."/>
        </authorList>
    </citation>
    <scope>NUCLEOTIDE SEQUENCE [LARGE SCALE GENOMIC DNA]</scope>
    <source>
        <strain evidence="3">ATCC 26659 / Pp 5 / PN500</strain>
    </source>
</reference>
<dbReference type="InParanoid" id="D3B2Y6"/>
<name>D3B2Y6_HETP5</name>
<feature type="region of interest" description="Disordered" evidence="1">
    <location>
        <begin position="59"/>
        <end position="89"/>
    </location>
</feature>
<evidence type="ECO:0000256" key="1">
    <source>
        <dbReference type="SAM" id="MobiDB-lite"/>
    </source>
</evidence>
<feature type="compositionally biased region" description="Polar residues" evidence="1">
    <location>
        <begin position="59"/>
        <end position="71"/>
    </location>
</feature>
<feature type="compositionally biased region" description="Low complexity" evidence="1">
    <location>
        <begin position="72"/>
        <end position="89"/>
    </location>
</feature>
<dbReference type="AlphaFoldDB" id="D3B2Y6"/>
<comment type="caution">
    <text evidence="2">The sequence shown here is derived from an EMBL/GenBank/DDBJ whole genome shotgun (WGS) entry which is preliminary data.</text>
</comment>
<dbReference type="GeneID" id="31358274"/>
<gene>
    <name evidence="2" type="ORF">PPL_02751</name>
</gene>
<proteinExistence type="predicted"/>
<organism evidence="2 3">
    <name type="scientific">Heterostelium pallidum (strain ATCC 26659 / Pp 5 / PN500)</name>
    <name type="common">Cellular slime mold</name>
    <name type="synonym">Polysphondylium pallidum</name>
    <dbReference type="NCBI Taxonomy" id="670386"/>
    <lineage>
        <taxon>Eukaryota</taxon>
        <taxon>Amoebozoa</taxon>
        <taxon>Evosea</taxon>
        <taxon>Eumycetozoa</taxon>
        <taxon>Dictyostelia</taxon>
        <taxon>Acytosteliales</taxon>
        <taxon>Acytosteliaceae</taxon>
        <taxon>Heterostelium</taxon>
    </lineage>
</organism>